<name>A0A7Y9IDR2_9ACTN</name>
<protein>
    <submittedName>
        <fullName evidence="2">SAM-dependent methyltransferase</fullName>
    </submittedName>
</protein>
<dbReference type="SUPFAM" id="SSF53335">
    <property type="entry name" value="S-adenosyl-L-methionine-dependent methyltransferases"/>
    <property type="match status" value="1"/>
</dbReference>
<organism evidence="2 3">
    <name type="scientific">Microlunatus parietis</name>
    <dbReference type="NCBI Taxonomy" id="682979"/>
    <lineage>
        <taxon>Bacteria</taxon>
        <taxon>Bacillati</taxon>
        <taxon>Actinomycetota</taxon>
        <taxon>Actinomycetes</taxon>
        <taxon>Propionibacteriales</taxon>
        <taxon>Propionibacteriaceae</taxon>
        <taxon>Microlunatus</taxon>
    </lineage>
</organism>
<evidence type="ECO:0000313" key="3">
    <source>
        <dbReference type="Proteomes" id="UP000569914"/>
    </source>
</evidence>
<sequence>MATRATTHRAKRRLPVTQALLLQILDSQLADLDGEGARTVVDLGGGTGGVATALAERGHRVTVIDPSPDALASLERRTAELGLADRISGQQGDAGNLADLVSPGTVDLVLCHRVLDVVDNPADALTEVARVLRPGGRLSLLVQQRHALVLSHALAGHIALAREVLADRSRFDHASTLELVRRAGLEVVAEHGLGSAADYVAEAVVESAAGAYAELLALENELSTDPAFQPIAPALHVSARRAD</sequence>
<dbReference type="GO" id="GO:0032259">
    <property type="term" value="P:methylation"/>
    <property type="evidence" value="ECO:0007669"/>
    <property type="project" value="UniProtKB-KW"/>
</dbReference>
<dbReference type="CDD" id="cd02440">
    <property type="entry name" value="AdoMet_MTases"/>
    <property type="match status" value="1"/>
</dbReference>
<evidence type="ECO:0000313" key="2">
    <source>
        <dbReference type="EMBL" id="NYE74857.1"/>
    </source>
</evidence>
<dbReference type="RefSeq" id="WP_179757456.1">
    <property type="nucleotide sequence ID" value="NZ_JACCBU010000001.1"/>
</dbReference>
<comment type="caution">
    <text evidence="2">The sequence shown here is derived from an EMBL/GenBank/DDBJ whole genome shotgun (WGS) entry which is preliminary data.</text>
</comment>
<dbReference type="Pfam" id="PF08241">
    <property type="entry name" value="Methyltransf_11"/>
    <property type="match status" value="1"/>
</dbReference>
<dbReference type="InterPro" id="IPR050508">
    <property type="entry name" value="Methyltransf_Superfamily"/>
</dbReference>
<dbReference type="InterPro" id="IPR029063">
    <property type="entry name" value="SAM-dependent_MTases_sf"/>
</dbReference>
<evidence type="ECO:0000259" key="1">
    <source>
        <dbReference type="Pfam" id="PF08241"/>
    </source>
</evidence>
<dbReference type="InterPro" id="IPR013216">
    <property type="entry name" value="Methyltransf_11"/>
</dbReference>
<dbReference type="Proteomes" id="UP000569914">
    <property type="component" value="Unassembled WGS sequence"/>
</dbReference>
<dbReference type="EMBL" id="JACCBU010000001">
    <property type="protein sequence ID" value="NYE74857.1"/>
    <property type="molecule type" value="Genomic_DNA"/>
</dbReference>
<dbReference type="Gene3D" id="3.40.50.150">
    <property type="entry name" value="Vaccinia Virus protein VP39"/>
    <property type="match status" value="1"/>
</dbReference>
<dbReference type="GO" id="GO:0008757">
    <property type="term" value="F:S-adenosylmethionine-dependent methyltransferase activity"/>
    <property type="evidence" value="ECO:0007669"/>
    <property type="project" value="InterPro"/>
</dbReference>
<proteinExistence type="predicted"/>
<keyword evidence="3" id="KW-1185">Reference proteome</keyword>
<keyword evidence="2" id="KW-0808">Transferase</keyword>
<keyword evidence="2" id="KW-0489">Methyltransferase</keyword>
<accession>A0A7Y9IDR2</accession>
<dbReference type="PANTHER" id="PTHR42912:SF95">
    <property type="entry name" value="METHYLTRANSFERASE TYPE 11 DOMAIN-CONTAINING PROTEIN"/>
    <property type="match status" value="1"/>
</dbReference>
<dbReference type="PANTHER" id="PTHR42912">
    <property type="entry name" value="METHYLTRANSFERASE"/>
    <property type="match status" value="1"/>
</dbReference>
<gene>
    <name evidence="2" type="ORF">BKA15_006186</name>
</gene>
<feature type="domain" description="Methyltransferase type 11" evidence="1">
    <location>
        <begin position="41"/>
        <end position="139"/>
    </location>
</feature>
<reference evidence="2 3" key="1">
    <citation type="submission" date="2020-07" db="EMBL/GenBank/DDBJ databases">
        <title>Sequencing the genomes of 1000 actinobacteria strains.</title>
        <authorList>
            <person name="Klenk H.-P."/>
        </authorList>
    </citation>
    <scope>NUCLEOTIDE SEQUENCE [LARGE SCALE GENOMIC DNA]</scope>
    <source>
        <strain evidence="2 3">DSM 22083</strain>
    </source>
</reference>
<dbReference type="AlphaFoldDB" id="A0A7Y9IDR2"/>